<accession>A0A8H4Q6P7</accession>
<comment type="caution">
    <text evidence="2">The sequence shown here is derived from an EMBL/GenBank/DDBJ whole genome shotgun (WGS) entry which is preliminary data.</text>
</comment>
<evidence type="ECO:0000256" key="1">
    <source>
        <dbReference type="SAM" id="MobiDB-lite"/>
    </source>
</evidence>
<evidence type="ECO:0008006" key="4">
    <source>
        <dbReference type="Google" id="ProtNLM"/>
    </source>
</evidence>
<reference evidence="2 3" key="1">
    <citation type="journal article" date="2020" name="G3 (Bethesda)">
        <title>Genetic Underpinnings of Host Manipulation by Ophiocordyceps as Revealed by Comparative Transcriptomics.</title>
        <authorList>
            <person name="Will I."/>
            <person name="Das B."/>
            <person name="Trinh T."/>
            <person name="Brachmann A."/>
            <person name="Ohm R.A."/>
            <person name="de Bekker C."/>
        </authorList>
    </citation>
    <scope>NUCLEOTIDE SEQUENCE [LARGE SCALE GENOMIC DNA]</scope>
    <source>
        <strain evidence="2 3">EC05</strain>
    </source>
</reference>
<gene>
    <name evidence="2" type="ORF">GQ602_004124</name>
</gene>
<feature type="compositionally biased region" description="Acidic residues" evidence="1">
    <location>
        <begin position="163"/>
        <end position="179"/>
    </location>
</feature>
<dbReference type="EMBL" id="JAACLJ010000004">
    <property type="protein sequence ID" value="KAF4587431.1"/>
    <property type="molecule type" value="Genomic_DNA"/>
</dbReference>
<proteinExistence type="predicted"/>
<sequence>MSLRTAATRFGVSKSAVARAIEQIEGRRPRVKAGKPTLLTDQEDEALIGFIHWLDTTGSPATKPQVMKACHALMKRRNSEAKPPSDSWYGRWIATHGDLRRRIIKVYDKARMGSGGGKVENNILSFLNMCEVSGRGPREFAAGGGVREESLESLTVETTGETVTEETVTEEMVPEETAPEVETSLRWLTDDDCGDKRA</sequence>
<evidence type="ECO:0000313" key="2">
    <source>
        <dbReference type="EMBL" id="KAF4587431.1"/>
    </source>
</evidence>
<dbReference type="OrthoDB" id="4733042at2759"/>
<name>A0A8H4Q6P7_9HYPO</name>
<organism evidence="2 3">
    <name type="scientific">Ophiocordyceps camponoti-floridani</name>
    <dbReference type="NCBI Taxonomy" id="2030778"/>
    <lineage>
        <taxon>Eukaryota</taxon>
        <taxon>Fungi</taxon>
        <taxon>Dikarya</taxon>
        <taxon>Ascomycota</taxon>
        <taxon>Pezizomycotina</taxon>
        <taxon>Sordariomycetes</taxon>
        <taxon>Hypocreomycetidae</taxon>
        <taxon>Hypocreales</taxon>
        <taxon>Ophiocordycipitaceae</taxon>
        <taxon>Ophiocordyceps</taxon>
    </lineage>
</organism>
<keyword evidence="3" id="KW-1185">Reference proteome</keyword>
<protein>
    <recommendedName>
        <fullName evidence="4">HTH CENPB-type domain-containing protein</fullName>
    </recommendedName>
</protein>
<dbReference type="Proteomes" id="UP000562929">
    <property type="component" value="Unassembled WGS sequence"/>
</dbReference>
<feature type="region of interest" description="Disordered" evidence="1">
    <location>
        <begin position="155"/>
        <end position="198"/>
    </location>
</feature>
<evidence type="ECO:0000313" key="3">
    <source>
        <dbReference type="Proteomes" id="UP000562929"/>
    </source>
</evidence>
<dbReference type="AlphaFoldDB" id="A0A8H4Q6P7"/>